<sequence length="391" mass="42729">MNSAIALHEISEFIRHLLSAVAGAALYTVNHPQVFRLADAAHASLTRALAERPDIALLEVDGELVIDGRPQAFSLVFDRFIQIMHEHGIGHLRFLAGTPRHEVDQLIALLARQSDGSEAGSTEHIRLGKVEMPEDGNEEGSLGAGGGTSGTVGTGGRAGAVTLGEIPALELARLSEVYEAIKRKERLKPSGIAATVAELVEAFRREGESLLVLAALREQDEYTFTHAANVCILTLAQAMSLGIKGQMLNDIGIAAMLHDVGKMFIPEEILTKPEKLSDEEFEQMKRHPVLGAQYLMETPGVPRLAAIVAFEHHMRHNQSGYPMVPPGWQQTVASQLTAIADCFDAMRTRRPYQEPRPPEVIAKVLMQGSGTEFNPLLVRNMLLLLNRLDRI</sequence>
<dbReference type="HOGENOM" id="CLU_000445_92_1_7"/>
<name>B3E3D6_TRIL1</name>
<dbReference type="PANTHER" id="PTHR43155">
    <property type="entry name" value="CYCLIC DI-GMP PHOSPHODIESTERASE PA4108-RELATED"/>
    <property type="match status" value="1"/>
</dbReference>
<dbReference type="SUPFAM" id="SSF109604">
    <property type="entry name" value="HD-domain/PDEase-like"/>
    <property type="match status" value="1"/>
</dbReference>
<evidence type="ECO:0000313" key="3">
    <source>
        <dbReference type="EMBL" id="ACD95755.1"/>
    </source>
</evidence>
<evidence type="ECO:0000259" key="2">
    <source>
        <dbReference type="PROSITE" id="PS51832"/>
    </source>
</evidence>
<dbReference type="EMBL" id="CP001089">
    <property type="protein sequence ID" value="ACD95755.1"/>
    <property type="molecule type" value="Genomic_DNA"/>
</dbReference>
<reference evidence="3 4" key="1">
    <citation type="submission" date="2008-05" db="EMBL/GenBank/DDBJ databases">
        <title>Complete sequence of chromosome of Geobacter lovleyi SZ.</title>
        <authorList>
            <consortium name="US DOE Joint Genome Institute"/>
            <person name="Lucas S."/>
            <person name="Copeland A."/>
            <person name="Lapidus A."/>
            <person name="Glavina del Rio T."/>
            <person name="Dalin E."/>
            <person name="Tice H."/>
            <person name="Bruce D."/>
            <person name="Goodwin L."/>
            <person name="Pitluck S."/>
            <person name="Chertkov O."/>
            <person name="Meincke L."/>
            <person name="Brettin T."/>
            <person name="Detter J.C."/>
            <person name="Han C."/>
            <person name="Tapia R."/>
            <person name="Kuske C.R."/>
            <person name="Schmutz J."/>
            <person name="Larimer F."/>
            <person name="Land M."/>
            <person name="Hauser L."/>
            <person name="Kyrpides N."/>
            <person name="Mikhailova N."/>
            <person name="Sung Y."/>
            <person name="Fletcher K.E."/>
            <person name="Ritalahti K.M."/>
            <person name="Loeffler F.E."/>
            <person name="Richardson P."/>
        </authorList>
    </citation>
    <scope>NUCLEOTIDE SEQUENCE [LARGE SCALE GENOMIC DNA]</scope>
    <source>
        <strain evidence="4">ATCC BAA-1151 / DSM 17278 / SZ</strain>
    </source>
</reference>
<dbReference type="RefSeq" id="WP_012470094.1">
    <property type="nucleotide sequence ID" value="NC_010814.1"/>
</dbReference>
<dbReference type="Gene3D" id="1.10.3210.10">
    <property type="entry name" value="Hypothetical protein af1432"/>
    <property type="match status" value="1"/>
</dbReference>
<proteinExistence type="predicted"/>
<dbReference type="STRING" id="398767.Glov_2039"/>
<dbReference type="Pfam" id="PF13487">
    <property type="entry name" value="HD_5"/>
    <property type="match status" value="1"/>
</dbReference>
<keyword evidence="3" id="KW-0378">Hydrolase</keyword>
<dbReference type="CDD" id="cd00077">
    <property type="entry name" value="HDc"/>
    <property type="match status" value="1"/>
</dbReference>
<dbReference type="SMART" id="SM00471">
    <property type="entry name" value="HDc"/>
    <property type="match status" value="1"/>
</dbReference>
<dbReference type="KEGG" id="glo:Glov_2039"/>
<dbReference type="Proteomes" id="UP000002420">
    <property type="component" value="Chromosome"/>
</dbReference>
<dbReference type="PROSITE" id="PS51832">
    <property type="entry name" value="HD_GYP"/>
    <property type="match status" value="1"/>
</dbReference>
<evidence type="ECO:0000256" key="1">
    <source>
        <dbReference type="SAM" id="MobiDB-lite"/>
    </source>
</evidence>
<dbReference type="GO" id="GO:0016787">
    <property type="term" value="F:hydrolase activity"/>
    <property type="evidence" value="ECO:0007669"/>
    <property type="project" value="UniProtKB-KW"/>
</dbReference>
<dbReference type="InterPro" id="IPR037522">
    <property type="entry name" value="HD_GYP_dom"/>
</dbReference>
<accession>B3E3D6</accession>
<dbReference type="eggNOG" id="COG2206">
    <property type="taxonomic scope" value="Bacteria"/>
</dbReference>
<dbReference type="AlphaFoldDB" id="B3E3D6"/>
<protein>
    <submittedName>
        <fullName evidence="3">Metal dependent phosphohydrolase</fullName>
    </submittedName>
</protein>
<keyword evidence="4" id="KW-1185">Reference proteome</keyword>
<dbReference type="PANTHER" id="PTHR43155:SF2">
    <property type="entry name" value="CYCLIC DI-GMP PHOSPHODIESTERASE PA4108"/>
    <property type="match status" value="1"/>
</dbReference>
<gene>
    <name evidence="3" type="ordered locus">Glov_2039</name>
</gene>
<feature type="region of interest" description="Disordered" evidence="1">
    <location>
        <begin position="132"/>
        <end position="151"/>
    </location>
</feature>
<dbReference type="OrthoDB" id="5391537at2"/>
<feature type="compositionally biased region" description="Gly residues" evidence="1">
    <location>
        <begin position="142"/>
        <end position="151"/>
    </location>
</feature>
<evidence type="ECO:0000313" key="4">
    <source>
        <dbReference type="Proteomes" id="UP000002420"/>
    </source>
</evidence>
<dbReference type="InterPro" id="IPR003607">
    <property type="entry name" value="HD/PDEase_dom"/>
</dbReference>
<organism evidence="3 4">
    <name type="scientific">Trichlorobacter lovleyi (strain ATCC BAA-1151 / DSM 17278 / SZ)</name>
    <name type="common">Geobacter lovleyi</name>
    <dbReference type="NCBI Taxonomy" id="398767"/>
    <lineage>
        <taxon>Bacteria</taxon>
        <taxon>Pseudomonadati</taxon>
        <taxon>Thermodesulfobacteriota</taxon>
        <taxon>Desulfuromonadia</taxon>
        <taxon>Geobacterales</taxon>
        <taxon>Geobacteraceae</taxon>
        <taxon>Trichlorobacter</taxon>
    </lineage>
</organism>
<feature type="domain" description="HD-GYP" evidence="2">
    <location>
        <begin position="201"/>
        <end position="391"/>
    </location>
</feature>